<dbReference type="EMBL" id="JAULSW010000001">
    <property type="protein sequence ID" value="KAK3393653.1"/>
    <property type="molecule type" value="Genomic_DNA"/>
</dbReference>
<dbReference type="AlphaFoldDB" id="A0AAE0U7B8"/>
<dbReference type="Pfam" id="PF01722">
    <property type="entry name" value="BolA"/>
    <property type="match status" value="1"/>
</dbReference>
<dbReference type="Gene3D" id="3.30.300.90">
    <property type="entry name" value="BolA-like"/>
    <property type="match status" value="1"/>
</dbReference>
<evidence type="ECO:0000256" key="1">
    <source>
        <dbReference type="RuleBase" id="RU003860"/>
    </source>
</evidence>
<evidence type="ECO:0000313" key="4">
    <source>
        <dbReference type="Proteomes" id="UP001285441"/>
    </source>
</evidence>
<reference evidence="3" key="1">
    <citation type="journal article" date="2023" name="Mol. Phylogenet. Evol.">
        <title>Genome-scale phylogeny and comparative genomics of the fungal order Sordariales.</title>
        <authorList>
            <person name="Hensen N."/>
            <person name="Bonometti L."/>
            <person name="Westerberg I."/>
            <person name="Brannstrom I.O."/>
            <person name="Guillou S."/>
            <person name="Cros-Aarteil S."/>
            <person name="Calhoun S."/>
            <person name="Haridas S."/>
            <person name="Kuo A."/>
            <person name="Mondo S."/>
            <person name="Pangilinan J."/>
            <person name="Riley R."/>
            <person name="LaButti K."/>
            <person name="Andreopoulos B."/>
            <person name="Lipzen A."/>
            <person name="Chen C."/>
            <person name="Yan M."/>
            <person name="Daum C."/>
            <person name="Ng V."/>
            <person name="Clum A."/>
            <person name="Steindorff A."/>
            <person name="Ohm R.A."/>
            <person name="Martin F."/>
            <person name="Silar P."/>
            <person name="Natvig D.O."/>
            <person name="Lalanne C."/>
            <person name="Gautier V."/>
            <person name="Ament-Velasquez S.L."/>
            <person name="Kruys A."/>
            <person name="Hutchinson M.I."/>
            <person name="Powell A.J."/>
            <person name="Barry K."/>
            <person name="Miller A.N."/>
            <person name="Grigoriev I.V."/>
            <person name="Debuchy R."/>
            <person name="Gladieux P."/>
            <person name="Hiltunen Thoren M."/>
            <person name="Johannesson H."/>
        </authorList>
    </citation>
    <scope>NUCLEOTIDE SEQUENCE</scope>
    <source>
        <strain evidence="3">CBS 232.78</strain>
    </source>
</reference>
<feature type="region of interest" description="Disordered" evidence="2">
    <location>
        <begin position="86"/>
        <end position="112"/>
    </location>
</feature>
<dbReference type="SUPFAM" id="SSF82657">
    <property type="entry name" value="BolA-like"/>
    <property type="match status" value="1"/>
</dbReference>
<dbReference type="GO" id="GO:0005759">
    <property type="term" value="C:mitochondrial matrix"/>
    <property type="evidence" value="ECO:0007669"/>
    <property type="project" value="TreeGrafter"/>
</dbReference>
<comment type="similarity">
    <text evidence="1">Belongs to the BolA/IbaG family.</text>
</comment>
<organism evidence="3 4">
    <name type="scientific">Podospora didyma</name>
    <dbReference type="NCBI Taxonomy" id="330526"/>
    <lineage>
        <taxon>Eukaryota</taxon>
        <taxon>Fungi</taxon>
        <taxon>Dikarya</taxon>
        <taxon>Ascomycota</taxon>
        <taxon>Pezizomycotina</taxon>
        <taxon>Sordariomycetes</taxon>
        <taxon>Sordariomycetidae</taxon>
        <taxon>Sordariales</taxon>
        <taxon>Podosporaceae</taxon>
        <taxon>Podospora</taxon>
    </lineage>
</organism>
<accession>A0AAE0U7B8</accession>
<protein>
    <submittedName>
        <fullName evidence="3">Bola protein</fullName>
    </submittedName>
</protein>
<dbReference type="Proteomes" id="UP001285441">
    <property type="component" value="Unassembled WGS sequence"/>
</dbReference>
<gene>
    <name evidence="3" type="ORF">B0H63DRAFT_443880</name>
</gene>
<dbReference type="PANTHER" id="PTHR46230">
    <property type="match status" value="1"/>
</dbReference>
<feature type="compositionally biased region" description="Basic and acidic residues" evidence="2">
    <location>
        <begin position="94"/>
        <end position="112"/>
    </location>
</feature>
<reference evidence="3" key="2">
    <citation type="submission" date="2023-06" db="EMBL/GenBank/DDBJ databases">
        <authorList>
            <consortium name="Lawrence Berkeley National Laboratory"/>
            <person name="Haridas S."/>
            <person name="Hensen N."/>
            <person name="Bonometti L."/>
            <person name="Westerberg I."/>
            <person name="Brannstrom I.O."/>
            <person name="Guillou S."/>
            <person name="Cros-Aarteil S."/>
            <person name="Calhoun S."/>
            <person name="Kuo A."/>
            <person name="Mondo S."/>
            <person name="Pangilinan J."/>
            <person name="Riley R."/>
            <person name="LaButti K."/>
            <person name="Andreopoulos B."/>
            <person name="Lipzen A."/>
            <person name="Chen C."/>
            <person name="Yanf M."/>
            <person name="Daum C."/>
            <person name="Ng V."/>
            <person name="Clum A."/>
            <person name="Steindorff A."/>
            <person name="Ohm R."/>
            <person name="Martin F."/>
            <person name="Silar P."/>
            <person name="Natvig D."/>
            <person name="Lalanne C."/>
            <person name="Gautier V."/>
            <person name="Ament-velasquez S.L."/>
            <person name="Kruys A."/>
            <person name="Hutchinson M.I."/>
            <person name="Powell A.J."/>
            <person name="Barry K."/>
            <person name="Miller A.N."/>
            <person name="Grigoriev I.V."/>
            <person name="Debuchy R."/>
            <person name="Gladieux P."/>
            <person name="Thoren M.H."/>
            <person name="Johannesson H."/>
        </authorList>
    </citation>
    <scope>NUCLEOTIDE SEQUENCE</scope>
    <source>
        <strain evidence="3">CBS 232.78</strain>
    </source>
</reference>
<dbReference type="PANTHER" id="PTHR46230:SF7">
    <property type="entry name" value="BOLA-LIKE PROTEIN 1"/>
    <property type="match status" value="1"/>
</dbReference>
<dbReference type="GO" id="GO:0044572">
    <property type="term" value="P:[4Fe-4S] cluster assembly"/>
    <property type="evidence" value="ECO:0007669"/>
    <property type="project" value="TreeGrafter"/>
</dbReference>
<comment type="caution">
    <text evidence="3">The sequence shown here is derived from an EMBL/GenBank/DDBJ whole genome shotgun (WGS) entry which is preliminary data.</text>
</comment>
<dbReference type="InterPro" id="IPR036065">
    <property type="entry name" value="BolA-like_sf"/>
</dbReference>
<dbReference type="PIRSF" id="PIRSF003113">
    <property type="entry name" value="BolA"/>
    <property type="match status" value="1"/>
</dbReference>
<name>A0AAE0U7B8_9PEZI</name>
<keyword evidence="4" id="KW-1185">Reference proteome</keyword>
<proteinExistence type="inferred from homology"/>
<evidence type="ECO:0000256" key="2">
    <source>
        <dbReference type="SAM" id="MobiDB-lite"/>
    </source>
</evidence>
<dbReference type="InterPro" id="IPR002634">
    <property type="entry name" value="BolA"/>
</dbReference>
<evidence type="ECO:0000313" key="3">
    <source>
        <dbReference type="EMBL" id="KAK3393653.1"/>
    </source>
</evidence>
<sequence length="112" mass="12752">MASSSTPIEDTIRQKITTALQPSTLKIYNDSHLHAHHKAMEDSTSSETHFRVIITSDAFQSKMQPARHRLVYGLLKEEMAREGGIHALQLRTMTPEEEKRRKEQEAPAENAK</sequence>